<dbReference type="GO" id="GO:0005886">
    <property type="term" value="C:plasma membrane"/>
    <property type="evidence" value="ECO:0007669"/>
    <property type="project" value="TreeGrafter"/>
</dbReference>
<feature type="domain" description="Nucleoside transporter/FeoB GTPase Gate" evidence="2">
    <location>
        <begin position="58"/>
        <end position="158"/>
    </location>
</feature>
<keyword evidence="1" id="KW-0812">Transmembrane</keyword>
<dbReference type="PANTHER" id="PTHR35793:SF2">
    <property type="entry name" value="INNER MEMBRANE PROTEIN YJIG"/>
    <property type="match status" value="1"/>
</dbReference>
<evidence type="ECO:0000256" key="1">
    <source>
        <dbReference type="SAM" id="Phobius"/>
    </source>
</evidence>
<proteinExistence type="predicted"/>
<feature type="transmembrane region" description="Helical" evidence="1">
    <location>
        <begin position="161"/>
        <end position="183"/>
    </location>
</feature>
<dbReference type="InterPro" id="IPR052549">
    <property type="entry name" value="SpmB"/>
</dbReference>
<organism evidence="3 4">
    <name type="scientific">Desulfofundulus australicus DSM 11792</name>
    <dbReference type="NCBI Taxonomy" id="1121425"/>
    <lineage>
        <taxon>Bacteria</taxon>
        <taxon>Bacillati</taxon>
        <taxon>Bacillota</taxon>
        <taxon>Clostridia</taxon>
        <taxon>Eubacteriales</taxon>
        <taxon>Peptococcaceae</taxon>
        <taxon>Desulfofundulus</taxon>
    </lineage>
</organism>
<dbReference type="Pfam" id="PF07670">
    <property type="entry name" value="Gate"/>
    <property type="match status" value="1"/>
</dbReference>
<reference evidence="4" key="1">
    <citation type="submission" date="2016-11" db="EMBL/GenBank/DDBJ databases">
        <authorList>
            <person name="Varghese N."/>
            <person name="Submissions S."/>
        </authorList>
    </citation>
    <scope>NUCLEOTIDE SEQUENCE [LARGE SCALE GENOMIC DNA]</scope>
    <source>
        <strain evidence="4">DSM 11792</strain>
    </source>
</reference>
<gene>
    <name evidence="3" type="ORF">SAMN02745218_00785</name>
</gene>
<evidence type="ECO:0000313" key="4">
    <source>
        <dbReference type="Proteomes" id="UP000184196"/>
    </source>
</evidence>
<evidence type="ECO:0000259" key="2">
    <source>
        <dbReference type="Pfam" id="PF07670"/>
    </source>
</evidence>
<name>A0A1M4W1W3_9FIRM</name>
<dbReference type="AlphaFoldDB" id="A0A1M4W1W3"/>
<sequence>MLFTVARGDLGMYELIGEISRWAIPVTLLLVPLLAFIRGVPVFEIFVEGAAEGFTTAIKTIPYLVAMLVAISIFRASGAMEVLVHVLSPILDPLGFPPEVLPHAVMRPLSGGAALGIATDLIATHGPDSFIGRLVSTMQGSTDTTFYVLTLYFGSVGITRYRYAIISGLAADFTSLVASVFIVNRMFS</sequence>
<feature type="transmembrane region" description="Helical" evidence="1">
    <location>
        <begin position="22"/>
        <end position="40"/>
    </location>
</feature>
<dbReference type="InterPro" id="IPR011642">
    <property type="entry name" value="Gate_dom"/>
</dbReference>
<dbReference type="Proteomes" id="UP000184196">
    <property type="component" value="Unassembled WGS sequence"/>
</dbReference>
<keyword evidence="1" id="KW-0472">Membrane</keyword>
<keyword evidence="1" id="KW-1133">Transmembrane helix</keyword>
<dbReference type="PANTHER" id="PTHR35793">
    <property type="entry name" value="INNER MEMBRANE PROTEIN YJIG"/>
    <property type="match status" value="1"/>
</dbReference>
<accession>A0A1M4W1W3</accession>
<feature type="transmembrane region" description="Helical" evidence="1">
    <location>
        <begin position="61"/>
        <end position="87"/>
    </location>
</feature>
<evidence type="ECO:0000313" key="3">
    <source>
        <dbReference type="EMBL" id="SHE75187.1"/>
    </source>
</evidence>
<dbReference type="EMBL" id="FQUW01000008">
    <property type="protein sequence ID" value="SHE75187.1"/>
    <property type="molecule type" value="Genomic_DNA"/>
</dbReference>
<protein>
    <submittedName>
        <fullName evidence="3">Spore maturation protein B</fullName>
    </submittedName>
</protein>
<keyword evidence="4" id="KW-1185">Reference proteome</keyword>